<proteinExistence type="predicted"/>
<dbReference type="PANTHER" id="PTHR35870">
    <property type="entry name" value="PROTEIN, PUTATIVE (AFU_ORTHOLOGUE AFUA_5G03330)-RELATED"/>
    <property type="match status" value="1"/>
</dbReference>
<keyword evidence="1" id="KW-0560">Oxidoreductase</keyword>
<sequence>MARQVSRTAFDHLLAKSHVQHALVQPDGRYNDIPSSLATLLLVDGSPDHLEGAYNSMKCGLSPWEPSPRSIADEDSKKPFLGDVRFQRAYMTYFSMEHIKVAGNAKSLVISQVFSGEKPLICGLFSGIGRPLTLLADGIELRSAILVMESLTLCAVDWMEPVYEFLTHPQLMLAPGAYMSPEDILGRVAYDGHFSGIMKAGPGFHGISQVFASSNAKAALVQYVRYLDTRDPNALLQQFSALSVLLLAATHKPNQPAFDLYLSRLPTCVNSIRVILENWVEGDNHRMLVRGLWLIMLLTYVTQLRPVIDGKLLVSKELMEETRGWEAVFEKVLGQGSADGKHCDPSLLRSLRSLRELSNAYSAVHGRVYFHAAWKLVRQWQGWTGLGGEREVMLNIRL</sequence>
<accession>A0AAN7CSN1</accession>
<organism evidence="2 3">
    <name type="scientific">Corynascus novoguineensis</name>
    <dbReference type="NCBI Taxonomy" id="1126955"/>
    <lineage>
        <taxon>Eukaryota</taxon>
        <taxon>Fungi</taxon>
        <taxon>Dikarya</taxon>
        <taxon>Ascomycota</taxon>
        <taxon>Pezizomycotina</taxon>
        <taxon>Sordariomycetes</taxon>
        <taxon>Sordariomycetidae</taxon>
        <taxon>Sordariales</taxon>
        <taxon>Chaetomiaceae</taxon>
        <taxon>Corynascus</taxon>
    </lineage>
</organism>
<reference evidence="2" key="1">
    <citation type="journal article" date="2023" name="Mol. Phylogenet. Evol.">
        <title>Genome-scale phylogeny and comparative genomics of the fungal order Sordariales.</title>
        <authorList>
            <person name="Hensen N."/>
            <person name="Bonometti L."/>
            <person name="Westerberg I."/>
            <person name="Brannstrom I.O."/>
            <person name="Guillou S."/>
            <person name="Cros-Aarteil S."/>
            <person name="Calhoun S."/>
            <person name="Haridas S."/>
            <person name="Kuo A."/>
            <person name="Mondo S."/>
            <person name="Pangilinan J."/>
            <person name="Riley R."/>
            <person name="LaButti K."/>
            <person name="Andreopoulos B."/>
            <person name="Lipzen A."/>
            <person name="Chen C."/>
            <person name="Yan M."/>
            <person name="Daum C."/>
            <person name="Ng V."/>
            <person name="Clum A."/>
            <person name="Steindorff A."/>
            <person name="Ohm R.A."/>
            <person name="Martin F."/>
            <person name="Silar P."/>
            <person name="Natvig D.O."/>
            <person name="Lalanne C."/>
            <person name="Gautier V."/>
            <person name="Ament-Velasquez S.L."/>
            <person name="Kruys A."/>
            <person name="Hutchinson M.I."/>
            <person name="Powell A.J."/>
            <person name="Barry K."/>
            <person name="Miller A.N."/>
            <person name="Grigoriev I.V."/>
            <person name="Debuchy R."/>
            <person name="Gladieux P."/>
            <person name="Hiltunen Thoren M."/>
            <person name="Johannesson H."/>
        </authorList>
    </citation>
    <scope>NUCLEOTIDE SEQUENCE</scope>
    <source>
        <strain evidence="2">CBS 359.72</strain>
    </source>
</reference>
<protein>
    <submittedName>
        <fullName evidence="2">Uncharacterized protein</fullName>
    </submittedName>
</protein>
<dbReference type="InterPro" id="IPR025337">
    <property type="entry name" value="Questin_oxidase-like"/>
</dbReference>
<dbReference type="GO" id="GO:0016491">
    <property type="term" value="F:oxidoreductase activity"/>
    <property type="evidence" value="ECO:0007669"/>
    <property type="project" value="UniProtKB-KW"/>
</dbReference>
<dbReference type="EMBL" id="MU857659">
    <property type="protein sequence ID" value="KAK4247180.1"/>
    <property type="molecule type" value="Genomic_DNA"/>
</dbReference>
<dbReference type="Pfam" id="PF14027">
    <property type="entry name" value="Questin_oxidase"/>
    <property type="match status" value="1"/>
</dbReference>
<comment type="caution">
    <text evidence="2">The sequence shown here is derived from an EMBL/GenBank/DDBJ whole genome shotgun (WGS) entry which is preliminary data.</text>
</comment>
<dbReference type="AlphaFoldDB" id="A0AAN7CSN1"/>
<keyword evidence="3" id="KW-1185">Reference proteome</keyword>
<evidence type="ECO:0000313" key="3">
    <source>
        <dbReference type="Proteomes" id="UP001303647"/>
    </source>
</evidence>
<evidence type="ECO:0000256" key="1">
    <source>
        <dbReference type="ARBA" id="ARBA00023002"/>
    </source>
</evidence>
<name>A0AAN7CSN1_9PEZI</name>
<dbReference type="PANTHER" id="PTHR35870:SF6">
    <property type="entry name" value="MGS207 PROTEIN"/>
    <property type="match status" value="1"/>
</dbReference>
<dbReference type="Proteomes" id="UP001303647">
    <property type="component" value="Unassembled WGS sequence"/>
</dbReference>
<gene>
    <name evidence="2" type="ORF">C7999DRAFT_41511</name>
</gene>
<reference evidence="2" key="2">
    <citation type="submission" date="2023-05" db="EMBL/GenBank/DDBJ databases">
        <authorList>
            <consortium name="Lawrence Berkeley National Laboratory"/>
            <person name="Steindorff A."/>
            <person name="Hensen N."/>
            <person name="Bonometti L."/>
            <person name="Westerberg I."/>
            <person name="Brannstrom I.O."/>
            <person name="Guillou S."/>
            <person name="Cros-Aarteil S."/>
            <person name="Calhoun S."/>
            <person name="Haridas S."/>
            <person name="Kuo A."/>
            <person name="Mondo S."/>
            <person name="Pangilinan J."/>
            <person name="Riley R."/>
            <person name="Labutti K."/>
            <person name="Andreopoulos B."/>
            <person name="Lipzen A."/>
            <person name="Chen C."/>
            <person name="Yanf M."/>
            <person name="Daum C."/>
            <person name="Ng V."/>
            <person name="Clum A."/>
            <person name="Ohm R."/>
            <person name="Martin F."/>
            <person name="Silar P."/>
            <person name="Natvig D."/>
            <person name="Lalanne C."/>
            <person name="Gautier V."/>
            <person name="Ament-Velasquez S.L."/>
            <person name="Kruys A."/>
            <person name="Hutchinson M.I."/>
            <person name="Powell A.J."/>
            <person name="Barry K."/>
            <person name="Miller A.N."/>
            <person name="Grigoriev I.V."/>
            <person name="Debuchy R."/>
            <person name="Gladieux P."/>
            <person name="Thoren M.H."/>
            <person name="Johannesson H."/>
        </authorList>
    </citation>
    <scope>NUCLEOTIDE SEQUENCE</scope>
    <source>
        <strain evidence="2">CBS 359.72</strain>
    </source>
</reference>
<evidence type="ECO:0000313" key="2">
    <source>
        <dbReference type="EMBL" id="KAK4247180.1"/>
    </source>
</evidence>